<keyword evidence="3" id="KW-0378">Hydrolase</keyword>
<dbReference type="OrthoDB" id="8333609at2"/>
<dbReference type="InterPro" id="IPR029062">
    <property type="entry name" value="Class_I_gatase-like"/>
</dbReference>
<feature type="signal peptide" evidence="5">
    <location>
        <begin position="1"/>
        <end position="21"/>
    </location>
</feature>
<evidence type="ECO:0000259" key="6">
    <source>
        <dbReference type="Pfam" id="PF09825"/>
    </source>
</evidence>
<organism evidence="8 9">
    <name type="scientific">Rohdeia mirabilis</name>
    <dbReference type="NCBI Taxonomy" id="2528008"/>
    <lineage>
        <taxon>Bacteria</taxon>
        <taxon>Pseudomonadati</taxon>
        <taxon>Planctomycetota</taxon>
        <taxon>Planctomycetia</taxon>
        <taxon>Planctomycetia incertae sedis</taxon>
        <taxon>Rohdeia</taxon>
    </lineage>
</organism>
<comment type="cofactor">
    <cofactor evidence="1">
        <name>Zn(2+)</name>
        <dbReference type="ChEBI" id="CHEBI:29105"/>
    </cofactor>
</comment>
<feature type="domain" description="Biotin-protein ligase N-terminal" evidence="6">
    <location>
        <begin position="332"/>
        <end position="491"/>
    </location>
</feature>
<sequence precursor="true">MVRFLIALLVPLFGLCPTVLAEPLAAQLGRQLTIHAQHIAPDTPYSARVVTIVGPAEGPTVLVVGGVHGDEPAGAMAAEQIAGWTPTRGTLIVVPRANGPALEAGTRRVPRAAAEAGAVDDERDLNRCFPRSDDDRPDGALPAAIWDLVQELEPDYLLDLHEGYHFTQIEPKSVGSSIISDASPASLARAAAMVGELNASIADEKKHFIVKNTAVSGSLARAAHDVLGIPSMILETTTKGQAVAFRARQHRILVATFLTGLGMLDHGPDVLVGTEADPDETLVALYASAGVGGVGPDRLEELLEAAGPDDGRFEVRRVCASDIRAGVLAEFDVVVFPGGSGSAQANSIGADGRDAVRAFVEGGGGYVGICAGAYLAANNYSWSLGILDADVVDREHWARGEGNVDVELTSRGASTLEAESRDLVLRYANGPIFAPARDPNLPDYRVLAWFRGEVEKAGVPGGVMPNTPAIVSGRFGTGRVVCSSPHPEQSAGCEALVRDLVGLAAGAR</sequence>
<keyword evidence="4" id="KW-0862">Zinc</keyword>
<evidence type="ECO:0000256" key="2">
    <source>
        <dbReference type="ARBA" id="ARBA00022723"/>
    </source>
</evidence>
<name>A0A518CV22_9BACT</name>
<keyword evidence="2" id="KW-0479">Metal-binding</keyword>
<evidence type="ECO:0000256" key="5">
    <source>
        <dbReference type="SAM" id="SignalP"/>
    </source>
</evidence>
<dbReference type="Gene3D" id="3.40.630.10">
    <property type="entry name" value="Zn peptidases"/>
    <property type="match status" value="1"/>
</dbReference>
<evidence type="ECO:0000313" key="9">
    <source>
        <dbReference type="Proteomes" id="UP000319342"/>
    </source>
</evidence>
<evidence type="ECO:0000313" key="8">
    <source>
        <dbReference type="EMBL" id="QDU83077.1"/>
    </source>
</evidence>
<dbReference type="Pfam" id="PF09825">
    <property type="entry name" value="BPL_N"/>
    <property type="match status" value="1"/>
</dbReference>
<gene>
    <name evidence="8" type="ORF">Pla163_01730</name>
</gene>
<dbReference type="InterPro" id="IPR055438">
    <property type="entry name" value="AstE_AspA_cat"/>
</dbReference>
<reference evidence="8 9" key="1">
    <citation type="submission" date="2019-02" db="EMBL/GenBank/DDBJ databases">
        <title>Deep-cultivation of Planctomycetes and their phenomic and genomic characterization uncovers novel biology.</title>
        <authorList>
            <person name="Wiegand S."/>
            <person name="Jogler M."/>
            <person name="Boedeker C."/>
            <person name="Pinto D."/>
            <person name="Vollmers J."/>
            <person name="Rivas-Marin E."/>
            <person name="Kohn T."/>
            <person name="Peeters S.H."/>
            <person name="Heuer A."/>
            <person name="Rast P."/>
            <person name="Oberbeckmann S."/>
            <person name="Bunk B."/>
            <person name="Jeske O."/>
            <person name="Meyerdierks A."/>
            <person name="Storesund J.E."/>
            <person name="Kallscheuer N."/>
            <person name="Luecker S."/>
            <person name="Lage O.M."/>
            <person name="Pohl T."/>
            <person name="Merkel B.J."/>
            <person name="Hornburger P."/>
            <person name="Mueller R.-W."/>
            <person name="Bruemmer F."/>
            <person name="Labrenz M."/>
            <person name="Spormann A.M."/>
            <person name="Op den Camp H."/>
            <person name="Overmann J."/>
            <person name="Amann R."/>
            <person name="Jetten M.S.M."/>
            <person name="Mascher T."/>
            <person name="Medema M.H."/>
            <person name="Devos D.P."/>
            <person name="Kaster A.-K."/>
            <person name="Ovreas L."/>
            <person name="Rohde M."/>
            <person name="Galperin M.Y."/>
            <person name="Jogler C."/>
        </authorList>
    </citation>
    <scope>NUCLEOTIDE SEQUENCE [LARGE SCALE GENOMIC DNA]</scope>
    <source>
        <strain evidence="8 9">Pla163</strain>
    </source>
</reference>
<feature type="domain" description="Succinylglutamate desuccinylase/Aspartoacylase catalytic" evidence="7">
    <location>
        <begin position="58"/>
        <end position="175"/>
    </location>
</feature>
<dbReference type="Pfam" id="PF24827">
    <property type="entry name" value="AstE_AspA_cat"/>
    <property type="match status" value="1"/>
</dbReference>
<evidence type="ECO:0000256" key="1">
    <source>
        <dbReference type="ARBA" id="ARBA00001947"/>
    </source>
</evidence>
<protein>
    <submittedName>
        <fullName evidence="8">Succinylglutamate desuccinylase / Aspartoacylase family protein</fullName>
    </submittedName>
</protein>
<dbReference type="SUPFAM" id="SSF53187">
    <property type="entry name" value="Zn-dependent exopeptidases"/>
    <property type="match status" value="1"/>
</dbReference>
<dbReference type="Gene3D" id="3.40.50.880">
    <property type="match status" value="1"/>
</dbReference>
<dbReference type="AlphaFoldDB" id="A0A518CV22"/>
<dbReference type="GO" id="GO:0016788">
    <property type="term" value="F:hydrolase activity, acting on ester bonds"/>
    <property type="evidence" value="ECO:0007669"/>
    <property type="project" value="InterPro"/>
</dbReference>
<dbReference type="InterPro" id="IPR053138">
    <property type="entry name" value="N-alpha-Ac-DABA_deacetylase"/>
</dbReference>
<dbReference type="RefSeq" id="WP_145182138.1">
    <property type="nucleotide sequence ID" value="NZ_CP036290.1"/>
</dbReference>
<dbReference type="InterPro" id="IPR019197">
    <property type="entry name" value="Biotin-prot_ligase_N"/>
</dbReference>
<dbReference type="PANTHER" id="PTHR37326:SF1">
    <property type="entry name" value="BLL3975 PROTEIN"/>
    <property type="match status" value="1"/>
</dbReference>
<feature type="chain" id="PRO_5021711291" evidence="5">
    <location>
        <begin position="22"/>
        <end position="508"/>
    </location>
</feature>
<keyword evidence="9" id="KW-1185">Reference proteome</keyword>
<dbReference type="GO" id="GO:0046872">
    <property type="term" value="F:metal ion binding"/>
    <property type="evidence" value="ECO:0007669"/>
    <property type="project" value="UniProtKB-KW"/>
</dbReference>
<evidence type="ECO:0000259" key="7">
    <source>
        <dbReference type="Pfam" id="PF24827"/>
    </source>
</evidence>
<dbReference type="PANTHER" id="PTHR37326">
    <property type="entry name" value="BLL3975 PROTEIN"/>
    <property type="match status" value="1"/>
</dbReference>
<accession>A0A518CV22</accession>
<dbReference type="EMBL" id="CP036290">
    <property type="protein sequence ID" value="QDU83077.1"/>
    <property type="molecule type" value="Genomic_DNA"/>
</dbReference>
<keyword evidence="5" id="KW-0732">Signal</keyword>
<evidence type="ECO:0000256" key="4">
    <source>
        <dbReference type="ARBA" id="ARBA00022833"/>
    </source>
</evidence>
<dbReference type="SUPFAM" id="SSF52317">
    <property type="entry name" value="Class I glutamine amidotransferase-like"/>
    <property type="match status" value="1"/>
</dbReference>
<proteinExistence type="predicted"/>
<evidence type="ECO:0000256" key="3">
    <source>
        <dbReference type="ARBA" id="ARBA00022801"/>
    </source>
</evidence>
<dbReference type="Proteomes" id="UP000319342">
    <property type="component" value="Chromosome"/>
</dbReference>